<comment type="subcellular location">
    <subcellularLocation>
        <location evidence="1">Cytoplasm</location>
    </subcellularLocation>
</comment>
<comment type="pathway">
    <text evidence="2">Aminoacyl-tRNA biosynthesis; selenocysteinyl-tRNA(Sec) biosynthesis; L-seryl-tRNA(Sec) from L-serine and tRNA(Sec): step 1/1.</text>
</comment>
<proteinExistence type="inferred from homology"/>
<dbReference type="InterPro" id="IPR010978">
    <property type="entry name" value="tRNA-bd_arm"/>
</dbReference>
<evidence type="ECO:0000256" key="10">
    <source>
        <dbReference type="ARBA" id="ARBA00023146"/>
    </source>
</evidence>
<comment type="catalytic activity">
    <reaction evidence="12">
        <text>tRNA(Sec) + L-serine + ATP = L-seryl-tRNA(Sec) + AMP + diphosphate + H(+)</text>
        <dbReference type="Rhea" id="RHEA:42580"/>
        <dbReference type="Rhea" id="RHEA-COMP:9742"/>
        <dbReference type="Rhea" id="RHEA-COMP:10128"/>
        <dbReference type="ChEBI" id="CHEBI:15378"/>
        <dbReference type="ChEBI" id="CHEBI:30616"/>
        <dbReference type="ChEBI" id="CHEBI:33019"/>
        <dbReference type="ChEBI" id="CHEBI:33384"/>
        <dbReference type="ChEBI" id="CHEBI:78442"/>
        <dbReference type="ChEBI" id="CHEBI:78533"/>
        <dbReference type="ChEBI" id="CHEBI:456215"/>
        <dbReference type="EC" id="6.1.1.11"/>
    </reaction>
</comment>
<accession>A0ABW0HVJ8</accession>
<dbReference type="Pfam" id="PF00587">
    <property type="entry name" value="tRNA-synt_2b"/>
    <property type="match status" value="1"/>
</dbReference>
<dbReference type="SUPFAM" id="SSF55681">
    <property type="entry name" value="Class II aaRS and biotin synthetases"/>
    <property type="match status" value="1"/>
</dbReference>
<comment type="caution">
    <text evidence="17">The sequence shown here is derived from an EMBL/GenBank/DDBJ whole genome shotgun (WGS) entry which is preliminary data.</text>
</comment>
<dbReference type="InterPro" id="IPR002314">
    <property type="entry name" value="aa-tRNA-synt_IIb"/>
</dbReference>
<feature type="domain" description="Aminoacyl-transfer RNA synthetases class-II family profile" evidence="16">
    <location>
        <begin position="140"/>
        <end position="410"/>
    </location>
</feature>
<evidence type="ECO:0000256" key="9">
    <source>
        <dbReference type="ARBA" id="ARBA00022917"/>
    </source>
</evidence>
<dbReference type="GO" id="GO:0004828">
    <property type="term" value="F:serine-tRNA ligase activity"/>
    <property type="evidence" value="ECO:0007669"/>
    <property type="project" value="UniProtKB-EC"/>
</dbReference>
<dbReference type="Pfam" id="PF02403">
    <property type="entry name" value="Seryl_tRNA_N"/>
    <property type="match status" value="1"/>
</dbReference>
<protein>
    <recommendedName>
        <fullName evidence="11 14">Serine--tRNA ligase</fullName>
        <ecNumber evidence="4 14">6.1.1.11</ecNumber>
    </recommendedName>
</protein>
<evidence type="ECO:0000256" key="14">
    <source>
        <dbReference type="NCBIfam" id="TIGR00414"/>
    </source>
</evidence>
<dbReference type="PIRSF" id="PIRSF001529">
    <property type="entry name" value="Ser-tRNA-synth_IIa"/>
    <property type="match status" value="1"/>
</dbReference>
<dbReference type="Proteomes" id="UP001596113">
    <property type="component" value="Unassembled WGS sequence"/>
</dbReference>
<keyword evidence="8" id="KW-0067">ATP-binding</keyword>
<dbReference type="RefSeq" id="WP_378136330.1">
    <property type="nucleotide sequence ID" value="NZ_JBHSMI010000029.1"/>
</dbReference>
<keyword evidence="15" id="KW-0175">Coiled coil</keyword>
<keyword evidence="6 17" id="KW-0436">Ligase</keyword>
<dbReference type="PROSITE" id="PS50862">
    <property type="entry name" value="AA_TRNA_LIGASE_II"/>
    <property type="match status" value="1"/>
</dbReference>
<dbReference type="InterPro" id="IPR045864">
    <property type="entry name" value="aa-tRNA-synth_II/BPL/LPL"/>
</dbReference>
<evidence type="ECO:0000313" key="18">
    <source>
        <dbReference type="Proteomes" id="UP001596113"/>
    </source>
</evidence>
<dbReference type="EMBL" id="JBHSMI010000029">
    <property type="protein sequence ID" value="MFC5405250.1"/>
    <property type="molecule type" value="Genomic_DNA"/>
</dbReference>
<evidence type="ECO:0000313" key="17">
    <source>
        <dbReference type="EMBL" id="MFC5405250.1"/>
    </source>
</evidence>
<name>A0ABW0HVJ8_9BACL</name>
<evidence type="ECO:0000256" key="6">
    <source>
        <dbReference type="ARBA" id="ARBA00022598"/>
    </source>
</evidence>
<dbReference type="InterPro" id="IPR006195">
    <property type="entry name" value="aa-tRNA-synth_II"/>
</dbReference>
<evidence type="ECO:0000256" key="1">
    <source>
        <dbReference type="ARBA" id="ARBA00004496"/>
    </source>
</evidence>
<dbReference type="PANTHER" id="PTHR43697:SF1">
    <property type="entry name" value="SERINE--TRNA LIGASE"/>
    <property type="match status" value="1"/>
</dbReference>
<evidence type="ECO:0000256" key="4">
    <source>
        <dbReference type="ARBA" id="ARBA00012840"/>
    </source>
</evidence>
<dbReference type="Gene3D" id="1.10.287.40">
    <property type="entry name" value="Serine-tRNA synthetase, tRNA binding domain"/>
    <property type="match status" value="1"/>
</dbReference>
<keyword evidence="7" id="KW-0547">Nucleotide-binding</keyword>
<dbReference type="EC" id="6.1.1.11" evidence="4 14"/>
<comment type="catalytic activity">
    <reaction evidence="13">
        <text>tRNA(Ser) + L-serine + ATP = L-seryl-tRNA(Ser) + AMP + diphosphate + H(+)</text>
        <dbReference type="Rhea" id="RHEA:12292"/>
        <dbReference type="Rhea" id="RHEA-COMP:9669"/>
        <dbReference type="Rhea" id="RHEA-COMP:9703"/>
        <dbReference type="ChEBI" id="CHEBI:15378"/>
        <dbReference type="ChEBI" id="CHEBI:30616"/>
        <dbReference type="ChEBI" id="CHEBI:33019"/>
        <dbReference type="ChEBI" id="CHEBI:33384"/>
        <dbReference type="ChEBI" id="CHEBI:78442"/>
        <dbReference type="ChEBI" id="CHEBI:78533"/>
        <dbReference type="ChEBI" id="CHEBI:456215"/>
        <dbReference type="EC" id="6.1.1.11"/>
    </reaction>
</comment>
<evidence type="ECO:0000256" key="2">
    <source>
        <dbReference type="ARBA" id="ARBA00005045"/>
    </source>
</evidence>
<organism evidence="17 18">
    <name type="scientific">Cohnella soli</name>
    <dbReference type="NCBI Taxonomy" id="425005"/>
    <lineage>
        <taxon>Bacteria</taxon>
        <taxon>Bacillati</taxon>
        <taxon>Bacillota</taxon>
        <taxon>Bacilli</taxon>
        <taxon>Bacillales</taxon>
        <taxon>Paenibacillaceae</taxon>
        <taxon>Cohnella</taxon>
    </lineage>
</organism>
<evidence type="ECO:0000256" key="13">
    <source>
        <dbReference type="ARBA" id="ARBA00048823"/>
    </source>
</evidence>
<gene>
    <name evidence="17" type="primary">serS</name>
    <name evidence="17" type="ORF">ACFPOF_21120</name>
</gene>
<feature type="coiled-coil region" evidence="15">
    <location>
        <begin position="37"/>
        <end position="104"/>
    </location>
</feature>
<dbReference type="Gene3D" id="3.30.930.10">
    <property type="entry name" value="Bira Bifunctional Protein, Domain 2"/>
    <property type="match status" value="1"/>
</dbReference>
<evidence type="ECO:0000256" key="15">
    <source>
        <dbReference type="SAM" id="Coils"/>
    </source>
</evidence>
<keyword evidence="10" id="KW-0030">Aminoacyl-tRNA synthetase</keyword>
<dbReference type="NCBIfam" id="TIGR00414">
    <property type="entry name" value="serS"/>
    <property type="match status" value="1"/>
</dbReference>
<keyword evidence="18" id="KW-1185">Reference proteome</keyword>
<keyword evidence="5" id="KW-0963">Cytoplasm</keyword>
<dbReference type="InterPro" id="IPR042103">
    <property type="entry name" value="SerRS_1_N_sf"/>
</dbReference>
<dbReference type="SUPFAM" id="SSF46589">
    <property type="entry name" value="tRNA-binding arm"/>
    <property type="match status" value="1"/>
</dbReference>
<evidence type="ECO:0000256" key="11">
    <source>
        <dbReference type="ARBA" id="ARBA00039158"/>
    </source>
</evidence>
<reference evidence="18" key="1">
    <citation type="journal article" date="2019" name="Int. J. Syst. Evol. Microbiol.">
        <title>The Global Catalogue of Microorganisms (GCM) 10K type strain sequencing project: providing services to taxonomists for standard genome sequencing and annotation.</title>
        <authorList>
            <consortium name="The Broad Institute Genomics Platform"/>
            <consortium name="The Broad Institute Genome Sequencing Center for Infectious Disease"/>
            <person name="Wu L."/>
            <person name="Ma J."/>
        </authorList>
    </citation>
    <scope>NUCLEOTIDE SEQUENCE [LARGE SCALE GENOMIC DNA]</scope>
    <source>
        <strain evidence="18">CGMCC 1.18575</strain>
    </source>
</reference>
<dbReference type="PANTHER" id="PTHR43697">
    <property type="entry name" value="SERYL-TRNA SYNTHETASE"/>
    <property type="match status" value="1"/>
</dbReference>
<evidence type="ECO:0000256" key="7">
    <source>
        <dbReference type="ARBA" id="ARBA00022741"/>
    </source>
</evidence>
<evidence type="ECO:0000256" key="8">
    <source>
        <dbReference type="ARBA" id="ARBA00022840"/>
    </source>
</evidence>
<dbReference type="InterPro" id="IPR002317">
    <property type="entry name" value="Ser-tRNA-ligase_type_1"/>
</dbReference>
<evidence type="ECO:0000256" key="12">
    <source>
        <dbReference type="ARBA" id="ARBA00047929"/>
    </source>
</evidence>
<evidence type="ECO:0000259" key="16">
    <source>
        <dbReference type="PROSITE" id="PS50862"/>
    </source>
</evidence>
<keyword evidence="9" id="KW-0648">Protein biosynthesis</keyword>
<dbReference type="PRINTS" id="PR00981">
    <property type="entry name" value="TRNASYNTHSER"/>
</dbReference>
<comment type="similarity">
    <text evidence="3">Belongs to the class-II aminoacyl-tRNA synthetase family. Type-1 seryl-tRNA synthetase subfamily.</text>
</comment>
<evidence type="ECO:0000256" key="5">
    <source>
        <dbReference type="ARBA" id="ARBA00022490"/>
    </source>
</evidence>
<evidence type="ECO:0000256" key="3">
    <source>
        <dbReference type="ARBA" id="ARBA00010728"/>
    </source>
</evidence>
<sequence length="429" mass="48605">MLDIRWIRENAERVREVAKWKKIELSVDELLDCDVTKRKISTEVDQLRASRNQLSQQIGRNVSRGQFMRVSEMKEEVAGINAQLVVLEQDLAEADRRYAALMRLVPNDVSPDTPIGQSDDDNVEMKRVGEPQQAEFPLRDHVELGRLHRLFDIARGVKTAGTRNYYLTGDGALLHRAVQQLALDRLVEAGFEPLDVPLMVRPETLEHTGFFPLGEDQVYRIESENKALIGTSEVPLVSFYANETIDVSQPIKLAAASTCFRSEVGSTGRDVQGLYRVHQFAKVEQVVLCEADAELSDQLLHEITGHAEALLQLLELPYRVMAVCTGDMSQKTYKQYDIETWMPSRGAYGETHSSSNLHDFQARRSNIRYRDAEGHMRFCHTLNNTAVASPRILIPLLENHQAEDGSIYIPVALRPYMGGRERLYPKTTT</sequence>
<dbReference type="InterPro" id="IPR015866">
    <property type="entry name" value="Ser-tRNA-synth_1_N"/>
</dbReference>